<reference evidence="5" key="1">
    <citation type="submission" date="2016-11" db="UniProtKB">
        <authorList>
            <consortium name="WormBaseParasite"/>
        </authorList>
    </citation>
    <scope>IDENTIFICATION</scope>
</reference>
<dbReference type="WBParaSite" id="L893_g30876.t1">
    <property type="protein sequence ID" value="L893_g30876.t1"/>
    <property type="gene ID" value="L893_g30876"/>
</dbReference>
<evidence type="ECO:0000256" key="3">
    <source>
        <dbReference type="SAM" id="SignalP"/>
    </source>
</evidence>
<keyword evidence="3" id="KW-0732">Signal</keyword>
<accession>A0A1I7ZXZ6</accession>
<dbReference type="AlphaFoldDB" id="A0A1I7ZXZ6"/>
<evidence type="ECO:0000256" key="1">
    <source>
        <dbReference type="SAM" id="MobiDB-lite"/>
    </source>
</evidence>
<evidence type="ECO:0000313" key="5">
    <source>
        <dbReference type="WBParaSite" id="L893_g30876.t1"/>
    </source>
</evidence>
<protein>
    <submittedName>
        <fullName evidence="5">ZP domain-containing protein</fullName>
    </submittedName>
</protein>
<keyword evidence="2" id="KW-1133">Transmembrane helix</keyword>
<evidence type="ECO:0000256" key="2">
    <source>
        <dbReference type="SAM" id="Phobius"/>
    </source>
</evidence>
<feature type="compositionally biased region" description="Polar residues" evidence="1">
    <location>
        <begin position="277"/>
        <end position="293"/>
    </location>
</feature>
<feature type="region of interest" description="Disordered" evidence="1">
    <location>
        <begin position="211"/>
        <end position="336"/>
    </location>
</feature>
<name>A0A1I7ZXZ6_9BILA</name>
<feature type="compositionally biased region" description="Basic and acidic residues" evidence="1">
    <location>
        <begin position="236"/>
        <end position="260"/>
    </location>
</feature>
<feature type="transmembrane region" description="Helical" evidence="2">
    <location>
        <begin position="136"/>
        <end position="161"/>
    </location>
</feature>
<sequence length="383" mass="43122">MLGRVLLFLACGLLCASAKKYGVKPVLFINLTQAKAGMRIDDGCQVEANITFTPLISIDTGKPIDKCANMTKSLQVLHNENETTESPYIIYSELNVTELCPKTKGPDVNVGVLRHRQGLLNYHCTEPEISFFFDRFTWWALMIVIAIGLVIIVSTIFACYIDCVNRRTTMPETAKDDAERSTRDMEQSIRRHDLEKLLEASILRHRIREAEAEQAKDRRARREAQRQRMTQAQQEVTERSTESHHSSEGSEGRKSKKATERVPLAALNPKIIHKVVNEQSPQCNGTDSTPKNAQSERDKDESSEASDAKAPLLPISKVAPQAKNEQAKRRMDRHEHLTDSIELTKFKRPEVMVSKMDEEVALLTCEEGDLQSLQTTSTSPDSS</sequence>
<proteinExistence type="predicted"/>
<evidence type="ECO:0000313" key="4">
    <source>
        <dbReference type="Proteomes" id="UP000095287"/>
    </source>
</evidence>
<keyword evidence="4" id="KW-1185">Reference proteome</keyword>
<keyword evidence="2" id="KW-0472">Membrane</keyword>
<feature type="compositionally biased region" description="Basic and acidic residues" evidence="1">
    <location>
        <begin position="211"/>
        <end position="226"/>
    </location>
</feature>
<feature type="signal peptide" evidence="3">
    <location>
        <begin position="1"/>
        <end position="18"/>
    </location>
</feature>
<feature type="compositionally biased region" description="Basic and acidic residues" evidence="1">
    <location>
        <begin position="325"/>
        <end position="336"/>
    </location>
</feature>
<feature type="chain" id="PRO_5009314042" evidence="3">
    <location>
        <begin position="19"/>
        <end position="383"/>
    </location>
</feature>
<dbReference type="Proteomes" id="UP000095287">
    <property type="component" value="Unplaced"/>
</dbReference>
<keyword evidence="2" id="KW-0812">Transmembrane</keyword>
<organism evidence="4 5">
    <name type="scientific">Steinernema glaseri</name>
    <dbReference type="NCBI Taxonomy" id="37863"/>
    <lineage>
        <taxon>Eukaryota</taxon>
        <taxon>Metazoa</taxon>
        <taxon>Ecdysozoa</taxon>
        <taxon>Nematoda</taxon>
        <taxon>Chromadorea</taxon>
        <taxon>Rhabditida</taxon>
        <taxon>Tylenchina</taxon>
        <taxon>Panagrolaimomorpha</taxon>
        <taxon>Strongyloidoidea</taxon>
        <taxon>Steinernematidae</taxon>
        <taxon>Steinernema</taxon>
    </lineage>
</organism>